<dbReference type="Gene3D" id="2.60.40.150">
    <property type="entry name" value="C2 domain"/>
    <property type="match status" value="1"/>
</dbReference>
<keyword evidence="6" id="KW-1185">Reference proteome</keyword>
<dbReference type="SUPFAM" id="SSF50729">
    <property type="entry name" value="PH domain-like"/>
    <property type="match status" value="2"/>
</dbReference>
<dbReference type="Pfam" id="PF00169">
    <property type="entry name" value="PH"/>
    <property type="match status" value="2"/>
</dbReference>
<dbReference type="PANTHER" id="PTHR10194:SF60">
    <property type="entry name" value="RAS GTPASE-ACTIVATING PROTEIN RASKOL"/>
    <property type="match status" value="1"/>
</dbReference>
<evidence type="ECO:0000259" key="3">
    <source>
        <dbReference type="PROSITE" id="PS50004"/>
    </source>
</evidence>
<dbReference type="PROSITE" id="PS50003">
    <property type="entry name" value="PH_DOMAIN"/>
    <property type="match status" value="2"/>
</dbReference>
<organism evidence="5 6">
    <name type="scientific">Basidiobolus ranarum</name>
    <dbReference type="NCBI Taxonomy" id="34480"/>
    <lineage>
        <taxon>Eukaryota</taxon>
        <taxon>Fungi</taxon>
        <taxon>Fungi incertae sedis</taxon>
        <taxon>Zoopagomycota</taxon>
        <taxon>Entomophthoromycotina</taxon>
        <taxon>Basidiobolomycetes</taxon>
        <taxon>Basidiobolales</taxon>
        <taxon>Basidiobolaceae</taxon>
        <taxon>Basidiobolus</taxon>
    </lineage>
</organism>
<evidence type="ECO:0000313" key="5">
    <source>
        <dbReference type="EMBL" id="KAK9696292.1"/>
    </source>
</evidence>
<dbReference type="InterPro" id="IPR011993">
    <property type="entry name" value="PH-like_dom_sf"/>
</dbReference>
<dbReference type="Pfam" id="PF00616">
    <property type="entry name" value="RasGAP"/>
    <property type="match status" value="1"/>
</dbReference>
<dbReference type="Pfam" id="PF00168">
    <property type="entry name" value="C2"/>
    <property type="match status" value="1"/>
</dbReference>
<dbReference type="SUPFAM" id="SSF48350">
    <property type="entry name" value="GTPase activation domain, GAP"/>
    <property type="match status" value="1"/>
</dbReference>
<dbReference type="SUPFAM" id="SSF103657">
    <property type="entry name" value="BAR/IMD domain-like"/>
    <property type="match status" value="1"/>
</dbReference>
<dbReference type="SUPFAM" id="SSF49562">
    <property type="entry name" value="C2 domain (Calcium/lipid-binding domain, CaLB)"/>
    <property type="match status" value="1"/>
</dbReference>
<name>A0ABR2VS27_9FUNG</name>
<dbReference type="InterPro" id="IPR008936">
    <property type="entry name" value="Rho_GTPase_activation_prot"/>
</dbReference>
<dbReference type="InterPro" id="IPR039360">
    <property type="entry name" value="Ras_GTPase"/>
</dbReference>
<dbReference type="SMART" id="SM00233">
    <property type="entry name" value="PH"/>
    <property type="match status" value="2"/>
</dbReference>
<feature type="domain" description="PH" evidence="2">
    <location>
        <begin position="282"/>
        <end position="378"/>
    </location>
</feature>
<dbReference type="PROSITE" id="PS50004">
    <property type="entry name" value="C2"/>
    <property type="match status" value="1"/>
</dbReference>
<feature type="domain" description="Ras-GAP" evidence="4">
    <location>
        <begin position="680"/>
        <end position="816"/>
    </location>
</feature>
<dbReference type="InterPro" id="IPR035892">
    <property type="entry name" value="C2_domain_sf"/>
</dbReference>
<dbReference type="InterPro" id="IPR001849">
    <property type="entry name" value="PH_domain"/>
</dbReference>
<gene>
    <name evidence="5" type="ORF">K7432_012547</name>
</gene>
<dbReference type="Pfam" id="PF16746">
    <property type="entry name" value="BAR_3"/>
    <property type="match status" value="1"/>
</dbReference>
<evidence type="ECO:0000313" key="6">
    <source>
        <dbReference type="Proteomes" id="UP001479436"/>
    </source>
</evidence>
<dbReference type="InterPro" id="IPR004148">
    <property type="entry name" value="BAR_dom"/>
</dbReference>
<dbReference type="Gene3D" id="2.30.29.30">
    <property type="entry name" value="Pleckstrin-homology domain (PH domain)/Phosphotyrosine-binding domain (PTB)"/>
    <property type="match status" value="2"/>
</dbReference>
<reference evidence="5 6" key="1">
    <citation type="submission" date="2023-04" db="EMBL/GenBank/DDBJ databases">
        <title>Genome of Basidiobolus ranarum AG-B5.</title>
        <authorList>
            <person name="Stajich J.E."/>
            <person name="Carter-House D."/>
            <person name="Gryganskyi A."/>
        </authorList>
    </citation>
    <scope>NUCLEOTIDE SEQUENCE [LARGE SCALE GENOMIC DNA]</scope>
    <source>
        <strain evidence="5 6">AG-B5</strain>
    </source>
</reference>
<dbReference type="SMART" id="SM00239">
    <property type="entry name" value="C2"/>
    <property type="match status" value="1"/>
</dbReference>
<evidence type="ECO:0000256" key="1">
    <source>
        <dbReference type="ARBA" id="ARBA00022468"/>
    </source>
</evidence>
<dbReference type="PANTHER" id="PTHR10194">
    <property type="entry name" value="RAS GTPASE-ACTIVATING PROTEINS"/>
    <property type="match status" value="1"/>
</dbReference>
<feature type="domain" description="PH" evidence="2">
    <location>
        <begin position="407"/>
        <end position="508"/>
    </location>
</feature>
<protein>
    <submittedName>
        <fullName evidence="5">Uncharacterized protein</fullName>
    </submittedName>
</protein>
<dbReference type="InterPro" id="IPR000008">
    <property type="entry name" value="C2_dom"/>
</dbReference>
<dbReference type="PROSITE" id="PS50018">
    <property type="entry name" value="RAS_GTPASE_ACTIV_2"/>
    <property type="match status" value="1"/>
</dbReference>
<comment type="caution">
    <text evidence="5">The sequence shown here is derived from an EMBL/GenBank/DDBJ whole genome shotgun (WGS) entry which is preliminary data.</text>
</comment>
<dbReference type="Gene3D" id="1.10.506.10">
    <property type="entry name" value="GTPase Activation - p120gap, domain 1"/>
    <property type="match status" value="1"/>
</dbReference>
<proteinExistence type="predicted"/>
<feature type="domain" description="C2" evidence="3">
    <location>
        <begin position="503"/>
        <end position="620"/>
    </location>
</feature>
<dbReference type="CDD" id="cd00030">
    <property type="entry name" value="C2"/>
    <property type="match status" value="1"/>
</dbReference>
<sequence>MTTVHLNLEDAFQDSPQYRAKLLTAHKSAEAFESTLTVWAERARHFVEALAGLNEATDNLLQDLTTRAFTSFPDSKYFEDSGAKLRESFLTFESSFVGDLENGLIEPLLQFQKSSSQMLTEARRQFLNSAEDYESMIHKYSSLPHLKNQRKDEFTNYLYSMKLKSCRHSLSYANMLNELPLIRGSFVLNKMNSFLEIMSTLLGNHQLLVNNAKPVVAQALESIDEDRTIENIQDLQDDHTLLEHIEPHLTKYRQALGVEEYDEVSIATQVSDLSIDSDLMVNNGKSGYLLLRKANTRGGWNRHWFRIQMPEGLFIQCTNSSDQPIVVDLHASSVYETDCDGRSYAFEISTPPVSKYYFQAETELDMMEWVTALRVPHVHSINYNKEFDVTSGGSELVKSSSVYVREVKNSKNALHIKDPLSLPATWRRIVLIIRSNGTLYQFDEHDKTVIENIKIKELQRNQISLIDESALKKKCCFVLKSKQRAYFFMTEGLSERNEWVSILKTFAQPEVLGHSEPPHFCYRLDRACLISVIEGRGFGHADPYCYIELDGERRGKTSTKYRVLNPIWVEDFLFTDLPALRDGATVVVMNKNRIHKDSNIGKVHLPISVIRQDEEFEGWYPVMYESKISGYPAEMVGELRLRFKYDEVVVLPSSSYGDLLKLLLDVESRLIFDLVNVSKNLEWFAENMMRIYAAKNMAMEWLLFLARNEVEATDDANILFRGNSILTKAIDGYMKLIGLQYVDEAIGDIVRSICENKVYVEVDELKLDRNEDIRAHWRILIGYTKMLWKGIEKTQAKCPRELCVLFYGLRGIKQEK</sequence>
<accession>A0ABR2VS27</accession>
<dbReference type="Gene3D" id="1.20.1270.60">
    <property type="entry name" value="Arfaptin homology (AH) domain/BAR domain"/>
    <property type="match status" value="1"/>
</dbReference>
<keyword evidence="1" id="KW-0343">GTPase activation</keyword>
<evidence type="ECO:0000259" key="4">
    <source>
        <dbReference type="PROSITE" id="PS50018"/>
    </source>
</evidence>
<evidence type="ECO:0000259" key="2">
    <source>
        <dbReference type="PROSITE" id="PS50003"/>
    </source>
</evidence>
<dbReference type="Proteomes" id="UP001479436">
    <property type="component" value="Unassembled WGS sequence"/>
</dbReference>
<dbReference type="EMBL" id="JASJQH010007981">
    <property type="protein sequence ID" value="KAK9696292.1"/>
    <property type="molecule type" value="Genomic_DNA"/>
</dbReference>
<dbReference type="InterPro" id="IPR001936">
    <property type="entry name" value="RasGAP_dom"/>
</dbReference>
<dbReference type="InterPro" id="IPR027267">
    <property type="entry name" value="AH/BAR_dom_sf"/>
</dbReference>